<keyword evidence="1" id="KW-0812">Transmembrane</keyword>
<organism evidence="2">
    <name type="scientific">marine sediment metagenome</name>
    <dbReference type="NCBI Taxonomy" id="412755"/>
    <lineage>
        <taxon>unclassified sequences</taxon>
        <taxon>metagenomes</taxon>
        <taxon>ecological metagenomes</taxon>
    </lineage>
</organism>
<feature type="transmembrane region" description="Helical" evidence="1">
    <location>
        <begin position="5"/>
        <end position="22"/>
    </location>
</feature>
<name>A0A0F9G824_9ZZZZ</name>
<evidence type="ECO:0008006" key="3">
    <source>
        <dbReference type="Google" id="ProtNLM"/>
    </source>
</evidence>
<feature type="transmembrane region" description="Helical" evidence="1">
    <location>
        <begin position="166"/>
        <end position="185"/>
    </location>
</feature>
<gene>
    <name evidence="2" type="ORF">LCGC14_1858330</name>
</gene>
<keyword evidence="1" id="KW-0472">Membrane</keyword>
<dbReference type="EMBL" id="LAZR01018772">
    <property type="protein sequence ID" value="KKL95069.1"/>
    <property type="molecule type" value="Genomic_DNA"/>
</dbReference>
<accession>A0A0F9G824</accession>
<dbReference type="SUPFAM" id="SSF49313">
    <property type="entry name" value="Cadherin-like"/>
    <property type="match status" value="1"/>
</dbReference>
<dbReference type="CDD" id="cd11304">
    <property type="entry name" value="Cadherin_repeat"/>
    <property type="match status" value="1"/>
</dbReference>
<dbReference type="GO" id="GO:0005509">
    <property type="term" value="F:calcium ion binding"/>
    <property type="evidence" value="ECO:0007669"/>
    <property type="project" value="InterPro"/>
</dbReference>
<dbReference type="AlphaFoldDB" id="A0A0F9G824"/>
<sequence length="287" mass="30314">MKKKIIGILLFFIGFILVVFIFNTNAYPGYGDTHSSAGCHPGTGVDIETSTSSTINADLSSSFEISITATGPSGFSVVVLSADNNDLFTFNQSTVTDGGAGDLDSSTGTIRTVFSITAPDTSEIYTIIIIAKDSGSPPAIAFKRFNVNVGGATAELDVLGFVFDHLNYIIGGIAIVSLATATILYQINREKYTKIHGLLAGTSLILTTINVILIVPATVKVIGTVAQALNLHFLHIILGIIGYVAAIIAFLAGLSGHRTRIPGFVALGCWTFNYIQGLLLIFWGVGF</sequence>
<feature type="transmembrane region" description="Helical" evidence="1">
    <location>
        <begin position="197"/>
        <end position="219"/>
    </location>
</feature>
<feature type="transmembrane region" description="Helical" evidence="1">
    <location>
        <begin position="264"/>
        <end position="285"/>
    </location>
</feature>
<keyword evidence="1" id="KW-1133">Transmembrane helix</keyword>
<reference evidence="2" key="1">
    <citation type="journal article" date="2015" name="Nature">
        <title>Complex archaea that bridge the gap between prokaryotes and eukaryotes.</title>
        <authorList>
            <person name="Spang A."/>
            <person name="Saw J.H."/>
            <person name="Jorgensen S.L."/>
            <person name="Zaremba-Niedzwiedzka K."/>
            <person name="Martijn J."/>
            <person name="Lind A.E."/>
            <person name="van Eijk R."/>
            <person name="Schleper C."/>
            <person name="Guy L."/>
            <person name="Ettema T.J."/>
        </authorList>
    </citation>
    <scope>NUCLEOTIDE SEQUENCE</scope>
</reference>
<feature type="transmembrane region" description="Helical" evidence="1">
    <location>
        <begin position="231"/>
        <end position="252"/>
    </location>
</feature>
<comment type="caution">
    <text evidence="2">The sequence shown here is derived from an EMBL/GenBank/DDBJ whole genome shotgun (WGS) entry which is preliminary data.</text>
</comment>
<evidence type="ECO:0000256" key="1">
    <source>
        <dbReference type="SAM" id="Phobius"/>
    </source>
</evidence>
<dbReference type="GO" id="GO:0016020">
    <property type="term" value="C:membrane"/>
    <property type="evidence" value="ECO:0007669"/>
    <property type="project" value="InterPro"/>
</dbReference>
<dbReference type="InterPro" id="IPR015919">
    <property type="entry name" value="Cadherin-like_sf"/>
</dbReference>
<evidence type="ECO:0000313" key="2">
    <source>
        <dbReference type="EMBL" id="KKL95069.1"/>
    </source>
</evidence>
<proteinExistence type="predicted"/>
<protein>
    <recommendedName>
        <fullName evidence="3">Cadherin domain-containing protein</fullName>
    </recommendedName>
</protein>